<dbReference type="AlphaFoldDB" id="A0A9X2CU64"/>
<reference evidence="1" key="1">
    <citation type="submission" date="2022-02" db="EMBL/GenBank/DDBJ databases">
        <title>Halalkalibacter sp. nov. isolated from Lonar Lake, India.</title>
        <authorList>
            <person name="Joshi A."/>
            <person name="Thite S."/>
            <person name="Lodha T."/>
        </authorList>
    </citation>
    <scope>NUCLEOTIDE SEQUENCE</scope>
    <source>
        <strain evidence="1">MEB205</strain>
    </source>
</reference>
<protein>
    <submittedName>
        <fullName evidence="1">Uncharacterized protein</fullName>
    </submittedName>
</protein>
<comment type="caution">
    <text evidence="1">The sequence shown here is derived from an EMBL/GenBank/DDBJ whole genome shotgun (WGS) entry which is preliminary data.</text>
</comment>
<organism evidence="1 2">
    <name type="scientific">Halalkalibacter alkaliphilus</name>
    <dbReference type="NCBI Taxonomy" id="2917993"/>
    <lineage>
        <taxon>Bacteria</taxon>
        <taxon>Bacillati</taxon>
        <taxon>Bacillota</taxon>
        <taxon>Bacilli</taxon>
        <taxon>Bacillales</taxon>
        <taxon>Bacillaceae</taxon>
        <taxon>Halalkalibacter</taxon>
    </lineage>
</organism>
<keyword evidence="2" id="KW-1185">Reference proteome</keyword>
<evidence type="ECO:0000313" key="2">
    <source>
        <dbReference type="Proteomes" id="UP001139150"/>
    </source>
</evidence>
<name>A0A9X2CU64_9BACI</name>
<gene>
    <name evidence="1" type="ORF">MF646_14265</name>
</gene>
<evidence type="ECO:0000313" key="1">
    <source>
        <dbReference type="EMBL" id="MCL7748291.1"/>
    </source>
</evidence>
<dbReference type="Proteomes" id="UP001139150">
    <property type="component" value="Unassembled WGS sequence"/>
</dbReference>
<accession>A0A9X2CU64</accession>
<dbReference type="EMBL" id="JAKRYL010000014">
    <property type="protein sequence ID" value="MCL7748291.1"/>
    <property type="molecule type" value="Genomic_DNA"/>
</dbReference>
<dbReference type="RefSeq" id="WP_250097178.1">
    <property type="nucleotide sequence ID" value="NZ_JAKRYL010000014.1"/>
</dbReference>
<proteinExistence type="predicted"/>
<sequence>MNKFAYMLVGAIFTVIISIGYITFADTTDSSQSEQITQEALTVYKSAANETEEVEVFEEIQPSIAEESPILLSTGREEVTITKVDTEKTDENSHAEENTQVAKGIAIAKGNSQAKNNNQRGASFLEQLKKLEIELEDEQFEIEIKQERKKNRVKSEVEIEWKNEKIKLKNKRADNFIEELFALTEVYSAEDLPTLANKILAQYEVEWDSAEVKIKAEKADGKKYEYENK</sequence>